<gene>
    <name evidence="2" type="ORF">FHU12_1066</name>
</gene>
<name>A0AA46K357_SERMA</name>
<keyword evidence="1" id="KW-1133">Transmembrane helix</keyword>
<keyword evidence="1" id="KW-0812">Transmembrane</keyword>
<sequence>MRDNVDIRLTDRDVQLFFDAAEKLREAAERDGEKAREATMVLASFANKISARLQKLEDDVSHKINISAETTANRAADLLSVKFQQANNAAKIATEQYQKAAENINLKCWCYILGTQCILILVFIASFLFLMPSLDEIQQRRAELSSLNEQIHNSSLKWAFCEDGKRCFRTDEHENGGRPYIDKQDGSTWRVPWKE</sequence>
<dbReference type="RefSeq" id="WP_141967863.1">
    <property type="nucleotide sequence ID" value="NZ_VFMJ01000001.1"/>
</dbReference>
<evidence type="ECO:0000313" key="3">
    <source>
        <dbReference type="Proteomes" id="UP000320710"/>
    </source>
</evidence>
<dbReference type="AlphaFoldDB" id="A0AA46K357"/>
<keyword evidence="1" id="KW-0472">Membrane</keyword>
<dbReference type="Proteomes" id="UP000320710">
    <property type="component" value="Unassembled WGS sequence"/>
</dbReference>
<evidence type="ECO:0000313" key="2">
    <source>
        <dbReference type="EMBL" id="TQI83582.1"/>
    </source>
</evidence>
<organism evidence="2 3">
    <name type="scientific">Serratia marcescens</name>
    <dbReference type="NCBI Taxonomy" id="615"/>
    <lineage>
        <taxon>Bacteria</taxon>
        <taxon>Pseudomonadati</taxon>
        <taxon>Pseudomonadota</taxon>
        <taxon>Gammaproteobacteria</taxon>
        <taxon>Enterobacterales</taxon>
        <taxon>Yersiniaceae</taxon>
        <taxon>Serratia</taxon>
    </lineage>
</organism>
<dbReference type="EMBL" id="VFMJ01000001">
    <property type="protein sequence ID" value="TQI83582.1"/>
    <property type="molecule type" value="Genomic_DNA"/>
</dbReference>
<proteinExistence type="predicted"/>
<reference evidence="2 3" key="2">
    <citation type="submission" date="2019-07" db="EMBL/GenBank/DDBJ databases">
        <title>Investigation of anaerobic lignin degradation for improved lignocellulosic biofuels.</title>
        <authorList>
            <person name="Deangelis K.PhD."/>
        </authorList>
    </citation>
    <scope>NUCLEOTIDE SEQUENCE [LARGE SCALE GENOMIC DNA]</scope>
    <source>
        <strain evidence="2 3">106R</strain>
    </source>
</reference>
<accession>A0AA46K357</accession>
<protein>
    <submittedName>
        <fullName evidence="2">Uncharacterized protein</fullName>
    </submittedName>
</protein>
<feature type="transmembrane region" description="Helical" evidence="1">
    <location>
        <begin position="111"/>
        <end position="131"/>
    </location>
</feature>
<evidence type="ECO:0000256" key="1">
    <source>
        <dbReference type="SAM" id="Phobius"/>
    </source>
</evidence>
<comment type="caution">
    <text evidence="2">The sequence shown here is derived from an EMBL/GenBank/DDBJ whole genome shotgun (WGS) entry which is preliminary data.</text>
</comment>
<reference evidence="2 3" key="1">
    <citation type="submission" date="2019-06" db="EMBL/GenBank/DDBJ databases">
        <authorList>
            <person name="Deangelis K."/>
            <person name="Huntemann M."/>
            <person name="Clum A."/>
            <person name="Pillay M."/>
            <person name="Palaniappan K."/>
            <person name="Varghese N."/>
            <person name="Mikhailova N."/>
            <person name="Stamatis D."/>
            <person name="Reddy T."/>
            <person name="Daum C."/>
            <person name="Shapiro N."/>
            <person name="Ivanova N."/>
            <person name="Kyrpides N."/>
            <person name="Woyke T."/>
        </authorList>
    </citation>
    <scope>NUCLEOTIDE SEQUENCE [LARGE SCALE GENOMIC DNA]</scope>
    <source>
        <strain evidence="2 3">106R</strain>
    </source>
</reference>